<keyword evidence="2" id="KW-1185">Reference proteome</keyword>
<sequence length="248" mass="27336">MGYILLCRWRASIGTCHGHWLGLASPPTTNFVGIRSASPAPKISVVQRDGGIMLAWLVRVTLSGVKVVNSWHIQTSNRTDGRAFLPLHRTWRTEEHEGIPHFASGHWKLSSIYLRETGGRTPFDEANPRLLSLETVSSSKCRQSSCSQPLSILPSSFGLSTHLKSSSEDGIGLDIDLQGTALAFANSRLSEGSIYRMEMVTQKDIRPACDPLTENFSPSYCTGSFGFVRLHQPFTDCTGRVPMLVVFL</sequence>
<gene>
    <name evidence="1" type="ORF">K432DRAFT_232931</name>
</gene>
<dbReference type="EMBL" id="KV744898">
    <property type="protein sequence ID" value="OCK82123.1"/>
    <property type="molecule type" value="Genomic_DNA"/>
</dbReference>
<accession>A0A8E2EEI7</accession>
<dbReference type="AlphaFoldDB" id="A0A8E2EEI7"/>
<evidence type="ECO:0000313" key="1">
    <source>
        <dbReference type="EMBL" id="OCK82123.1"/>
    </source>
</evidence>
<protein>
    <submittedName>
        <fullName evidence="1">Uncharacterized protein</fullName>
    </submittedName>
</protein>
<proteinExistence type="predicted"/>
<evidence type="ECO:0000313" key="2">
    <source>
        <dbReference type="Proteomes" id="UP000250266"/>
    </source>
</evidence>
<organism evidence="1 2">
    <name type="scientific">Lepidopterella palustris CBS 459.81</name>
    <dbReference type="NCBI Taxonomy" id="1314670"/>
    <lineage>
        <taxon>Eukaryota</taxon>
        <taxon>Fungi</taxon>
        <taxon>Dikarya</taxon>
        <taxon>Ascomycota</taxon>
        <taxon>Pezizomycotina</taxon>
        <taxon>Dothideomycetes</taxon>
        <taxon>Pleosporomycetidae</taxon>
        <taxon>Mytilinidiales</taxon>
        <taxon>Argynnaceae</taxon>
        <taxon>Lepidopterella</taxon>
    </lineage>
</organism>
<name>A0A8E2EEI7_9PEZI</name>
<dbReference type="Proteomes" id="UP000250266">
    <property type="component" value="Unassembled WGS sequence"/>
</dbReference>
<reference evidence="1 2" key="1">
    <citation type="journal article" date="2016" name="Nat. Commun.">
        <title>Ectomycorrhizal ecology is imprinted in the genome of the dominant symbiotic fungus Cenococcum geophilum.</title>
        <authorList>
            <consortium name="DOE Joint Genome Institute"/>
            <person name="Peter M."/>
            <person name="Kohler A."/>
            <person name="Ohm R.A."/>
            <person name="Kuo A."/>
            <person name="Krutzmann J."/>
            <person name="Morin E."/>
            <person name="Arend M."/>
            <person name="Barry K.W."/>
            <person name="Binder M."/>
            <person name="Choi C."/>
            <person name="Clum A."/>
            <person name="Copeland A."/>
            <person name="Grisel N."/>
            <person name="Haridas S."/>
            <person name="Kipfer T."/>
            <person name="LaButti K."/>
            <person name="Lindquist E."/>
            <person name="Lipzen A."/>
            <person name="Maire R."/>
            <person name="Meier B."/>
            <person name="Mihaltcheva S."/>
            <person name="Molinier V."/>
            <person name="Murat C."/>
            <person name="Poggeler S."/>
            <person name="Quandt C.A."/>
            <person name="Sperisen C."/>
            <person name="Tritt A."/>
            <person name="Tisserant E."/>
            <person name="Crous P.W."/>
            <person name="Henrissat B."/>
            <person name="Nehls U."/>
            <person name="Egli S."/>
            <person name="Spatafora J.W."/>
            <person name="Grigoriev I.V."/>
            <person name="Martin F.M."/>
        </authorList>
    </citation>
    <scope>NUCLEOTIDE SEQUENCE [LARGE SCALE GENOMIC DNA]</scope>
    <source>
        <strain evidence="1 2">CBS 459.81</strain>
    </source>
</reference>